<evidence type="ECO:0000313" key="5">
    <source>
        <dbReference type="Proteomes" id="UP000242287"/>
    </source>
</evidence>
<dbReference type="InterPro" id="IPR008978">
    <property type="entry name" value="HSP20-like_chaperone"/>
</dbReference>
<protein>
    <recommendedName>
        <fullName evidence="3">SHSP domain-containing protein</fullName>
    </recommendedName>
</protein>
<evidence type="ECO:0000259" key="3">
    <source>
        <dbReference type="PROSITE" id="PS01031"/>
    </source>
</evidence>
<dbReference type="CDD" id="cd06464">
    <property type="entry name" value="ACD_sHsps-like"/>
    <property type="match status" value="1"/>
</dbReference>
<keyword evidence="1" id="KW-0346">Stress response</keyword>
<proteinExistence type="inferred from homology"/>
<dbReference type="OrthoDB" id="1431247at2759"/>
<comment type="similarity">
    <text evidence="2">Belongs to the small heat shock protein (HSP20) family.</text>
</comment>
<dbReference type="STRING" id="703135.A0A2A9P096"/>
<dbReference type="SUPFAM" id="SSF49764">
    <property type="entry name" value="HSP20-like chaperones"/>
    <property type="match status" value="1"/>
</dbReference>
<sequence>MSIARQFFNEVRPFFRLLEEPLTRSSALYARPSRMLLEDPFDNFLGTRPAIDVTEDGNRYVIDADLPGVKKENIEVRIGDNGRSITIEGRATERSEQTMPSEEARQEIIFVTTDKGTGETNATSEAANNGKGSQISTERFRTLNQRFSRTIWLPRVVDGSKVCAKLENGVLTVTALKSEDKGSTVVAIE</sequence>
<dbReference type="Proteomes" id="UP000242287">
    <property type="component" value="Unassembled WGS sequence"/>
</dbReference>
<evidence type="ECO:0000313" key="4">
    <source>
        <dbReference type="EMBL" id="PFH53900.1"/>
    </source>
</evidence>
<keyword evidence="5" id="KW-1185">Reference proteome</keyword>
<organism evidence="4 5">
    <name type="scientific">Amanita thiersii Skay4041</name>
    <dbReference type="NCBI Taxonomy" id="703135"/>
    <lineage>
        <taxon>Eukaryota</taxon>
        <taxon>Fungi</taxon>
        <taxon>Dikarya</taxon>
        <taxon>Basidiomycota</taxon>
        <taxon>Agaricomycotina</taxon>
        <taxon>Agaricomycetes</taxon>
        <taxon>Agaricomycetidae</taxon>
        <taxon>Agaricales</taxon>
        <taxon>Pluteineae</taxon>
        <taxon>Amanitaceae</taxon>
        <taxon>Amanita</taxon>
    </lineage>
</organism>
<dbReference type="PROSITE" id="PS01031">
    <property type="entry name" value="SHSP"/>
    <property type="match status" value="1"/>
</dbReference>
<feature type="domain" description="SHSP" evidence="3">
    <location>
        <begin position="42"/>
        <end position="189"/>
    </location>
</feature>
<dbReference type="Pfam" id="PF17886">
    <property type="entry name" value="ArsA_HSP20"/>
    <property type="match status" value="1"/>
</dbReference>
<dbReference type="Gene3D" id="2.60.40.790">
    <property type="match status" value="1"/>
</dbReference>
<dbReference type="InterPro" id="IPR002068">
    <property type="entry name" value="A-crystallin/Hsp20_dom"/>
</dbReference>
<evidence type="ECO:0000256" key="2">
    <source>
        <dbReference type="PROSITE-ProRule" id="PRU00285"/>
    </source>
</evidence>
<evidence type="ECO:0000256" key="1">
    <source>
        <dbReference type="ARBA" id="ARBA00023016"/>
    </source>
</evidence>
<dbReference type="PANTHER" id="PTHR11527">
    <property type="entry name" value="HEAT-SHOCK PROTEIN 20 FAMILY MEMBER"/>
    <property type="match status" value="1"/>
</dbReference>
<dbReference type="InterPro" id="IPR040612">
    <property type="entry name" value="ArsA_HSP20-like"/>
</dbReference>
<dbReference type="AlphaFoldDB" id="A0A2A9P096"/>
<dbReference type="EMBL" id="KZ301971">
    <property type="protein sequence ID" value="PFH53900.1"/>
    <property type="molecule type" value="Genomic_DNA"/>
</dbReference>
<dbReference type="InterPro" id="IPR031107">
    <property type="entry name" value="Small_HSP"/>
</dbReference>
<name>A0A2A9P096_9AGAR</name>
<accession>A0A2A9P096</accession>
<gene>
    <name evidence="4" type="ORF">AMATHDRAFT_136423</name>
</gene>
<reference evidence="4 5" key="1">
    <citation type="submission" date="2014-02" db="EMBL/GenBank/DDBJ databases">
        <title>Transposable element dynamics among asymbiotic and ectomycorrhizal Amanita fungi.</title>
        <authorList>
            <consortium name="DOE Joint Genome Institute"/>
            <person name="Hess J."/>
            <person name="Skrede I."/>
            <person name="Wolfe B."/>
            <person name="LaButti K."/>
            <person name="Ohm R.A."/>
            <person name="Grigoriev I.V."/>
            <person name="Pringle A."/>
        </authorList>
    </citation>
    <scope>NUCLEOTIDE SEQUENCE [LARGE SCALE GENOMIC DNA]</scope>
    <source>
        <strain evidence="4 5">SKay4041</strain>
    </source>
</reference>